<evidence type="ECO:0000313" key="7">
    <source>
        <dbReference type="EMBL" id="CAF4513669.1"/>
    </source>
</evidence>
<keyword evidence="4" id="KW-0560">Oxidoreductase</keyword>
<evidence type="ECO:0000259" key="5">
    <source>
        <dbReference type="Pfam" id="PF08240"/>
    </source>
</evidence>
<proteinExistence type="predicted"/>
<protein>
    <recommendedName>
        <fullName evidence="5">Alcohol dehydrogenase-like N-terminal domain-containing protein</fullName>
    </recommendedName>
</protein>
<dbReference type="PANTHER" id="PTHR42940">
    <property type="entry name" value="ALCOHOL DEHYDROGENASE 1-RELATED"/>
    <property type="match status" value="1"/>
</dbReference>
<sequence length="128" mass="14021">MKAAVLTSFQAPLEIKQVPIPIPNDDEVLVKLIACGVCHSDLHLAHGDWDLKPPLPRILGHEGVGEVVKLGKNVNDNYEIKLGDIIGVPWIRSTCSHCEYCCTSRETLCAKQLNSGFSVEGCFAEYAM</sequence>
<keyword evidence="8" id="KW-1185">Reference proteome</keyword>
<evidence type="ECO:0000256" key="3">
    <source>
        <dbReference type="ARBA" id="ARBA00022833"/>
    </source>
</evidence>
<dbReference type="Pfam" id="PF08240">
    <property type="entry name" value="ADH_N"/>
    <property type="match status" value="1"/>
</dbReference>
<dbReference type="Proteomes" id="UP000663829">
    <property type="component" value="Unassembled WGS sequence"/>
</dbReference>
<dbReference type="InterPro" id="IPR013154">
    <property type="entry name" value="ADH-like_N"/>
</dbReference>
<comment type="caution">
    <text evidence="6">The sequence shown here is derived from an EMBL/GenBank/DDBJ whole genome shotgun (WGS) entry which is preliminary data.</text>
</comment>
<keyword evidence="2" id="KW-0479">Metal-binding</keyword>
<dbReference type="InterPro" id="IPR011032">
    <property type="entry name" value="GroES-like_sf"/>
</dbReference>
<dbReference type="EMBL" id="CAJOBC010108347">
    <property type="protein sequence ID" value="CAF4513669.1"/>
    <property type="molecule type" value="Genomic_DNA"/>
</dbReference>
<comment type="cofactor">
    <cofactor evidence="1">
        <name>Zn(2+)</name>
        <dbReference type="ChEBI" id="CHEBI:29105"/>
    </cofactor>
</comment>
<gene>
    <name evidence="6" type="ORF">GPM918_LOCUS43816</name>
    <name evidence="7" type="ORF">SRO942_LOCUS45433</name>
</gene>
<dbReference type="Gene3D" id="3.90.180.10">
    <property type="entry name" value="Medium-chain alcohol dehydrogenases, catalytic domain"/>
    <property type="match status" value="1"/>
</dbReference>
<organism evidence="6 8">
    <name type="scientific">Didymodactylos carnosus</name>
    <dbReference type="NCBI Taxonomy" id="1234261"/>
    <lineage>
        <taxon>Eukaryota</taxon>
        <taxon>Metazoa</taxon>
        <taxon>Spiralia</taxon>
        <taxon>Gnathifera</taxon>
        <taxon>Rotifera</taxon>
        <taxon>Eurotatoria</taxon>
        <taxon>Bdelloidea</taxon>
        <taxon>Philodinida</taxon>
        <taxon>Philodinidae</taxon>
        <taxon>Didymodactylos</taxon>
    </lineage>
</organism>
<dbReference type="AlphaFoldDB" id="A0A816CF03"/>
<dbReference type="EMBL" id="CAJNOQ010041091">
    <property type="protein sequence ID" value="CAF1622398.1"/>
    <property type="molecule type" value="Genomic_DNA"/>
</dbReference>
<dbReference type="OrthoDB" id="3941538at2759"/>
<dbReference type="InterPro" id="IPR002328">
    <property type="entry name" value="ADH_Zn_CS"/>
</dbReference>
<evidence type="ECO:0000256" key="4">
    <source>
        <dbReference type="ARBA" id="ARBA00023002"/>
    </source>
</evidence>
<evidence type="ECO:0000313" key="8">
    <source>
        <dbReference type="Proteomes" id="UP000663829"/>
    </source>
</evidence>
<dbReference type="PROSITE" id="PS00059">
    <property type="entry name" value="ADH_ZINC"/>
    <property type="match status" value="1"/>
</dbReference>
<dbReference type="Proteomes" id="UP000681722">
    <property type="component" value="Unassembled WGS sequence"/>
</dbReference>
<dbReference type="GO" id="GO:0016491">
    <property type="term" value="F:oxidoreductase activity"/>
    <property type="evidence" value="ECO:0007669"/>
    <property type="project" value="UniProtKB-KW"/>
</dbReference>
<dbReference type="GO" id="GO:0008270">
    <property type="term" value="F:zinc ion binding"/>
    <property type="evidence" value="ECO:0007669"/>
    <property type="project" value="InterPro"/>
</dbReference>
<feature type="domain" description="Alcohol dehydrogenase-like N-terminal" evidence="5">
    <location>
        <begin position="25"/>
        <end position="127"/>
    </location>
</feature>
<name>A0A816CF03_9BILA</name>
<evidence type="ECO:0000256" key="2">
    <source>
        <dbReference type="ARBA" id="ARBA00022723"/>
    </source>
</evidence>
<evidence type="ECO:0000256" key="1">
    <source>
        <dbReference type="ARBA" id="ARBA00001947"/>
    </source>
</evidence>
<dbReference type="SUPFAM" id="SSF50129">
    <property type="entry name" value="GroES-like"/>
    <property type="match status" value="1"/>
</dbReference>
<accession>A0A816CF03</accession>
<keyword evidence="3" id="KW-0862">Zinc</keyword>
<reference evidence="6" key="1">
    <citation type="submission" date="2021-02" db="EMBL/GenBank/DDBJ databases">
        <authorList>
            <person name="Nowell W R."/>
        </authorList>
    </citation>
    <scope>NUCLEOTIDE SEQUENCE</scope>
</reference>
<dbReference type="PANTHER" id="PTHR42940:SF8">
    <property type="entry name" value="VACUOLAR PROTEIN SORTING-ASSOCIATED PROTEIN 11"/>
    <property type="match status" value="1"/>
</dbReference>
<evidence type="ECO:0000313" key="6">
    <source>
        <dbReference type="EMBL" id="CAF1622398.1"/>
    </source>
</evidence>